<dbReference type="Pfam" id="PF20521">
    <property type="entry name" value="DUF6736"/>
    <property type="match status" value="1"/>
</dbReference>
<feature type="chain" id="PRO_5009162937" description="Secreted protein CSS2 C-terminal domain-containing protein" evidence="1">
    <location>
        <begin position="20"/>
        <end position="228"/>
    </location>
</feature>
<dbReference type="Proteomes" id="UP000094801">
    <property type="component" value="Unassembled WGS sequence"/>
</dbReference>
<protein>
    <recommendedName>
        <fullName evidence="2">Secreted protein CSS2 C-terminal domain-containing protein</fullName>
    </recommendedName>
</protein>
<accession>A0A1E4SSV0</accession>
<dbReference type="EMBL" id="KV453879">
    <property type="protein sequence ID" value="ODV82590.1"/>
    <property type="molecule type" value="Genomic_DNA"/>
</dbReference>
<proteinExistence type="predicted"/>
<keyword evidence="4" id="KW-1185">Reference proteome</keyword>
<reference evidence="4" key="1">
    <citation type="submission" date="2016-04" db="EMBL/GenBank/DDBJ databases">
        <title>Comparative genomics of biotechnologically important yeasts.</title>
        <authorList>
            <consortium name="DOE Joint Genome Institute"/>
            <person name="Riley R."/>
            <person name="Haridas S."/>
            <person name="Wolfe K.H."/>
            <person name="Lopes M.R."/>
            <person name="Hittinger C.T."/>
            <person name="Goker M."/>
            <person name="Salamov A."/>
            <person name="Wisecaver J."/>
            <person name="Long T.M."/>
            <person name="Aerts A.L."/>
            <person name="Barry K."/>
            <person name="Choi C."/>
            <person name="Clum A."/>
            <person name="Coughlan A.Y."/>
            <person name="Deshpande S."/>
            <person name="Douglass A.P."/>
            <person name="Hanson S.J."/>
            <person name="Klenk H.-P."/>
            <person name="Labutti K."/>
            <person name="Lapidus A."/>
            <person name="Lindquist E."/>
            <person name="Lipzen A."/>
            <person name="Meier-Kolthoff J.P."/>
            <person name="Ohm R.A."/>
            <person name="Otillar R.P."/>
            <person name="Pangilinan J."/>
            <person name="Peng Y."/>
            <person name="Rokas A."/>
            <person name="Rosa C.A."/>
            <person name="Scheuner C."/>
            <person name="Sibirny A.A."/>
            <person name="Slot J.C."/>
            <person name="Stielow J.B."/>
            <person name="Sun H."/>
            <person name="Kurtzman C.P."/>
            <person name="Blackwell M."/>
            <person name="Grigoriev I.V."/>
            <person name="Jeffries T.W."/>
        </authorList>
    </citation>
    <scope>NUCLEOTIDE SEQUENCE [LARGE SCALE GENOMIC DNA]</scope>
    <source>
        <strain evidence="4">NRRL YB-2248</strain>
    </source>
</reference>
<keyword evidence="1" id="KW-0732">Signal</keyword>
<organism evidence="3 4">
    <name type="scientific">[Candida] arabinofermentans NRRL YB-2248</name>
    <dbReference type="NCBI Taxonomy" id="983967"/>
    <lineage>
        <taxon>Eukaryota</taxon>
        <taxon>Fungi</taxon>
        <taxon>Dikarya</taxon>
        <taxon>Ascomycota</taxon>
        <taxon>Saccharomycotina</taxon>
        <taxon>Pichiomycetes</taxon>
        <taxon>Pichiales</taxon>
        <taxon>Pichiaceae</taxon>
        <taxon>Ogataea</taxon>
        <taxon>Ogataea/Candida clade</taxon>
    </lineage>
</organism>
<evidence type="ECO:0000259" key="2">
    <source>
        <dbReference type="Pfam" id="PF20521"/>
    </source>
</evidence>
<evidence type="ECO:0000256" key="1">
    <source>
        <dbReference type="SAM" id="SignalP"/>
    </source>
</evidence>
<dbReference type="InterPro" id="IPR046624">
    <property type="entry name" value="CSS2_C"/>
</dbReference>
<feature type="signal peptide" evidence="1">
    <location>
        <begin position="1"/>
        <end position="19"/>
    </location>
</feature>
<dbReference type="AlphaFoldDB" id="A0A1E4SSV0"/>
<name>A0A1E4SSV0_9ASCO</name>
<feature type="domain" description="Secreted protein CSS2 C-terminal" evidence="2">
    <location>
        <begin position="111"/>
        <end position="200"/>
    </location>
</feature>
<evidence type="ECO:0000313" key="3">
    <source>
        <dbReference type="EMBL" id="ODV82590.1"/>
    </source>
</evidence>
<gene>
    <name evidence="3" type="ORF">CANARDRAFT_25772</name>
</gene>
<sequence length="228" mass="25065">MYPTSIISVYLSLLTLMATHDQYKDKIQIVNNVLGNLADFVDLNEIYETLNLSSEEGDNVVSLDRRQNSCNGNSWVKKVGNIAKTSIKSLKAMWSEYGWSGAAKVLEDLTSLAANALTVADYVADHLGQKKSTFESLSVLADGYVITINNYTTGSNCDTQAALDSLSQVIERSILDAKNRKLIAWCITVENGGTWTAKVKFLNELYISCLSVGNIDCPSKAEVIKDEF</sequence>
<evidence type="ECO:0000313" key="4">
    <source>
        <dbReference type="Proteomes" id="UP000094801"/>
    </source>
</evidence>